<evidence type="ECO:0000256" key="6">
    <source>
        <dbReference type="ARBA" id="ARBA00022777"/>
    </source>
</evidence>
<dbReference type="InterPro" id="IPR003594">
    <property type="entry name" value="HATPase_dom"/>
</dbReference>
<dbReference type="InterPro" id="IPR036890">
    <property type="entry name" value="HATPase_C_sf"/>
</dbReference>
<evidence type="ECO:0000256" key="2">
    <source>
        <dbReference type="ARBA" id="ARBA00004236"/>
    </source>
</evidence>
<organism evidence="10 11">
    <name type="scientific">Pseudonocardia oroxyli</name>
    <dbReference type="NCBI Taxonomy" id="366584"/>
    <lineage>
        <taxon>Bacteria</taxon>
        <taxon>Bacillati</taxon>
        <taxon>Actinomycetota</taxon>
        <taxon>Actinomycetes</taxon>
        <taxon>Pseudonocardiales</taxon>
        <taxon>Pseudonocardiaceae</taxon>
        <taxon>Pseudonocardia</taxon>
    </lineage>
</organism>
<feature type="transmembrane region" description="Helical" evidence="8">
    <location>
        <begin position="12"/>
        <end position="30"/>
    </location>
</feature>
<dbReference type="OrthoDB" id="9806130at2"/>
<dbReference type="PANTHER" id="PTHR43711">
    <property type="entry name" value="TWO-COMPONENT HISTIDINE KINASE"/>
    <property type="match status" value="1"/>
</dbReference>
<dbReference type="InterPro" id="IPR003661">
    <property type="entry name" value="HisK_dim/P_dom"/>
</dbReference>
<dbReference type="FunFam" id="1.10.287.130:FF:000001">
    <property type="entry name" value="Two-component sensor histidine kinase"/>
    <property type="match status" value="1"/>
</dbReference>
<keyword evidence="11" id="KW-1185">Reference proteome</keyword>
<protein>
    <recommendedName>
        <fullName evidence="3">histidine kinase</fullName>
        <ecNumber evidence="3">2.7.13.3</ecNumber>
    </recommendedName>
</protein>
<evidence type="ECO:0000256" key="7">
    <source>
        <dbReference type="ARBA" id="ARBA00023012"/>
    </source>
</evidence>
<dbReference type="EC" id="2.7.13.3" evidence="3"/>
<name>A0A1G8AKZ0_PSEOR</name>
<keyword evidence="4" id="KW-0597">Phosphoprotein</keyword>
<dbReference type="GO" id="GO:0000155">
    <property type="term" value="F:phosphorelay sensor kinase activity"/>
    <property type="evidence" value="ECO:0007669"/>
    <property type="project" value="InterPro"/>
</dbReference>
<keyword evidence="8" id="KW-0812">Transmembrane</keyword>
<dbReference type="InterPro" id="IPR050736">
    <property type="entry name" value="Sensor_HK_Regulatory"/>
</dbReference>
<dbReference type="CDD" id="cd00075">
    <property type="entry name" value="HATPase"/>
    <property type="match status" value="1"/>
</dbReference>
<sequence length="347" mass="36031">MTAELLRAAPLALLFALPVAVVGGVVLHLMRRRSMTAAMVALALVPLAAALGGVVGVSGLMYTPQLVGTIAVCAVVGVATVPVAWWLGSRFAHEALWQREADAAELAAVRHAEAARRELVAWMSHDLRTPLAGIRGMTDALADGIVTGPEAAAYLARIRREADRMADMVEDLFQLSRATSAGLHLTLSPLALGEVVSDAVAAESAAAAAARVVIAAEDPQAWPVVSGSDSELTRAVRNLLTNAVRHTPAGGRVELAAGVRDGRAWLRIQDGCGGIPEADLDRVFTVGFRGEQARTPGQGPGAGLGLAIARAFVEAHGGAITVRNHGPGCVFEIELPHLAPARRVAQA</sequence>
<dbReference type="InterPro" id="IPR036097">
    <property type="entry name" value="HisK_dim/P_sf"/>
</dbReference>
<dbReference type="EMBL" id="FNBE01000020">
    <property type="protein sequence ID" value="SDH21621.1"/>
    <property type="molecule type" value="Genomic_DNA"/>
</dbReference>
<dbReference type="SMART" id="SM00387">
    <property type="entry name" value="HATPase_c"/>
    <property type="match status" value="1"/>
</dbReference>
<feature type="domain" description="Histidine kinase" evidence="9">
    <location>
        <begin position="122"/>
        <end position="339"/>
    </location>
</feature>
<comment type="catalytic activity">
    <reaction evidence="1">
        <text>ATP + protein L-histidine = ADP + protein N-phospho-L-histidine.</text>
        <dbReference type="EC" id="2.7.13.3"/>
    </reaction>
</comment>
<dbReference type="InterPro" id="IPR004358">
    <property type="entry name" value="Sig_transdc_His_kin-like_C"/>
</dbReference>
<keyword evidence="6 10" id="KW-0418">Kinase</keyword>
<accession>A0A1G8AKZ0</accession>
<dbReference type="RefSeq" id="WP_093089229.1">
    <property type="nucleotide sequence ID" value="NZ_FNBE01000020.1"/>
</dbReference>
<dbReference type="Pfam" id="PF00512">
    <property type="entry name" value="HisKA"/>
    <property type="match status" value="1"/>
</dbReference>
<dbReference type="Gene3D" id="1.10.287.130">
    <property type="match status" value="1"/>
</dbReference>
<keyword evidence="5" id="KW-0808">Transferase</keyword>
<dbReference type="InterPro" id="IPR005467">
    <property type="entry name" value="His_kinase_dom"/>
</dbReference>
<evidence type="ECO:0000259" key="9">
    <source>
        <dbReference type="PROSITE" id="PS50109"/>
    </source>
</evidence>
<dbReference type="Gene3D" id="3.30.565.10">
    <property type="entry name" value="Histidine kinase-like ATPase, C-terminal domain"/>
    <property type="match status" value="1"/>
</dbReference>
<dbReference type="AlphaFoldDB" id="A0A1G8AKZ0"/>
<dbReference type="PANTHER" id="PTHR43711:SF1">
    <property type="entry name" value="HISTIDINE KINASE 1"/>
    <property type="match status" value="1"/>
</dbReference>
<reference evidence="10 11" key="1">
    <citation type="submission" date="2016-10" db="EMBL/GenBank/DDBJ databases">
        <authorList>
            <person name="de Groot N.N."/>
        </authorList>
    </citation>
    <scope>NUCLEOTIDE SEQUENCE [LARGE SCALE GENOMIC DNA]</scope>
    <source>
        <strain evidence="10 11">CGMCC 4.3143</strain>
    </source>
</reference>
<dbReference type="STRING" id="366584.SAMN05216377_12079"/>
<evidence type="ECO:0000256" key="4">
    <source>
        <dbReference type="ARBA" id="ARBA00022553"/>
    </source>
</evidence>
<keyword evidence="7" id="KW-0902">Two-component regulatory system</keyword>
<comment type="subcellular location">
    <subcellularLocation>
        <location evidence="2">Cell membrane</location>
    </subcellularLocation>
</comment>
<dbReference type="Pfam" id="PF02518">
    <property type="entry name" value="HATPase_c"/>
    <property type="match status" value="1"/>
</dbReference>
<dbReference type="PRINTS" id="PR00344">
    <property type="entry name" value="BCTRLSENSOR"/>
</dbReference>
<evidence type="ECO:0000313" key="11">
    <source>
        <dbReference type="Proteomes" id="UP000198967"/>
    </source>
</evidence>
<dbReference type="GO" id="GO:0005886">
    <property type="term" value="C:plasma membrane"/>
    <property type="evidence" value="ECO:0007669"/>
    <property type="project" value="UniProtKB-SubCell"/>
</dbReference>
<dbReference type="SUPFAM" id="SSF55874">
    <property type="entry name" value="ATPase domain of HSP90 chaperone/DNA topoisomerase II/histidine kinase"/>
    <property type="match status" value="1"/>
</dbReference>
<keyword evidence="8" id="KW-1133">Transmembrane helix</keyword>
<dbReference type="SUPFAM" id="SSF47384">
    <property type="entry name" value="Homodimeric domain of signal transducing histidine kinase"/>
    <property type="match status" value="1"/>
</dbReference>
<gene>
    <name evidence="10" type="ORF">SAMN05216377_12079</name>
</gene>
<evidence type="ECO:0000256" key="8">
    <source>
        <dbReference type="SAM" id="Phobius"/>
    </source>
</evidence>
<evidence type="ECO:0000256" key="5">
    <source>
        <dbReference type="ARBA" id="ARBA00022679"/>
    </source>
</evidence>
<proteinExistence type="predicted"/>
<evidence type="ECO:0000256" key="1">
    <source>
        <dbReference type="ARBA" id="ARBA00000085"/>
    </source>
</evidence>
<evidence type="ECO:0000313" key="10">
    <source>
        <dbReference type="EMBL" id="SDH21621.1"/>
    </source>
</evidence>
<feature type="transmembrane region" description="Helical" evidence="8">
    <location>
        <begin position="37"/>
        <end position="60"/>
    </location>
</feature>
<dbReference type="Proteomes" id="UP000198967">
    <property type="component" value="Unassembled WGS sequence"/>
</dbReference>
<evidence type="ECO:0000256" key="3">
    <source>
        <dbReference type="ARBA" id="ARBA00012438"/>
    </source>
</evidence>
<keyword evidence="8" id="KW-0472">Membrane</keyword>
<dbReference type="PROSITE" id="PS50109">
    <property type="entry name" value="HIS_KIN"/>
    <property type="match status" value="1"/>
</dbReference>
<dbReference type="SMART" id="SM00388">
    <property type="entry name" value="HisKA"/>
    <property type="match status" value="1"/>
</dbReference>
<feature type="transmembrane region" description="Helical" evidence="8">
    <location>
        <begin position="66"/>
        <end position="87"/>
    </location>
</feature>
<dbReference type="CDD" id="cd00082">
    <property type="entry name" value="HisKA"/>
    <property type="match status" value="1"/>
</dbReference>